<organism evidence="2 3">
    <name type="scientific">Colocasia esculenta</name>
    <name type="common">Wild taro</name>
    <name type="synonym">Arum esculentum</name>
    <dbReference type="NCBI Taxonomy" id="4460"/>
    <lineage>
        <taxon>Eukaryota</taxon>
        <taxon>Viridiplantae</taxon>
        <taxon>Streptophyta</taxon>
        <taxon>Embryophyta</taxon>
        <taxon>Tracheophyta</taxon>
        <taxon>Spermatophyta</taxon>
        <taxon>Magnoliopsida</taxon>
        <taxon>Liliopsida</taxon>
        <taxon>Araceae</taxon>
        <taxon>Aroideae</taxon>
        <taxon>Colocasieae</taxon>
        <taxon>Colocasia</taxon>
    </lineage>
</organism>
<protein>
    <submittedName>
        <fullName evidence="2">Uncharacterized protein</fullName>
    </submittedName>
</protein>
<dbReference type="EMBL" id="NMUH01000655">
    <property type="protein sequence ID" value="MQL82827.1"/>
    <property type="molecule type" value="Genomic_DNA"/>
</dbReference>
<reference evidence="2" key="1">
    <citation type="submission" date="2017-07" db="EMBL/GenBank/DDBJ databases">
        <title>Taro Niue Genome Assembly and Annotation.</title>
        <authorList>
            <person name="Atibalentja N."/>
            <person name="Keating K."/>
            <person name="Fields C.J."/>
        </authorList>
    </citation>
    <scope>NUCLEOTIDE SEQUENCE</scope>
    <source>
        <strain evidence="2">Niue_2</strain>
        <tissue evidence="2">Leaf</tissue>
    </source>
</reference>
<keyword evidence="3" id="KW-1185">Reference proteome</keyword>
<dbReference type="PANTHER" id="PTHR35831">
    <property type="entry name" value="OS01G0642200 PROTEIN"/>
    <property type="match status" value="1"/>
</dbReference>
<dbReference type="PANTHER" id="PTHR35831:SF1">
    <property type="match status" value="1"/>
</dbReference>
<accession>A0A843UKH5</accession>
<evidence type="ECO:0000313" key="3">
    <source>
        <dbReference type="Proteomes" id="UP000652761"/>
    </source>
</evidence>
<dbReference type="AlphaFoldDB" id="A0A843UKH5"/>
<evidence type="ECO:0000256" key="1">
    <source>
        <dbReference type="SAM" id="MobiDB-lite"/>
    </source>
</evidence>
<proteinExistence type="predicted"/>
<comment type="caution">
    <text evidence="2">The sequence shown here is derived from an EMBL/GenBank/DDBJ whole genome shotgun (WGS) entry which is preliminary data.</text>
</comment>
<name>A0A843UKH5_COLES</name>
<feature type="region of interest" description="Disordered" evidence="1">
    <location>
        <begin position="1"/>
        <end position="79"/>
    </location>
</feature>
<dbReference type="Proteomes" id="UP000652761">
    <property type="component" value="Unassembled WGS sequence"/>
</dbReference>
<dbReference type="OrthoDB" id="1937015at2759"/>
<feature type="compositionally biased region" description="Low complexity" evidence="1">
    <location>
        <begin position="64"/>
        <end position="75"/>
    </location>
</feature>
<evidence type="ECO:0000313" key="2">
    <source>
        <dbReference type="EMBL" id="MQL82827.1"/>
    </source>
</evidence>
<sequence length="105" mass="11668">MASLKSERPAGSQSQTLFGQTRKEPGKAGDGPARTQASKPAAAKKVEQKPREPKKKLAHSWKFARSSASQRRGAAVDSWRRGGDPCYKHICDLERIDARCHRRAR</sequence>
<gene>
    <name evidence="2" type="ORF">Taro_015305</name>
</gene>